<dbReference type="RefSeq" id="WP_284348187.1">
    <property type="nucleotide sequence ID" value="NZ_BRXS01000001.1"/>
</dbReference>
<dbReference type="EMBL" id="BRXS01000001">
    <property type="protein sequence ID" value="GLC23741.1"/>
    <property type="molecule type" value="Genomic_DNA"/>
</dbReference>
<feature type="region of interest" description="Disordered" evidence="1">
    <location>
        <begin position="408"/>
        <end position="433"/>
    </location>
</feature>
<keyword evidence="4" id="KW-1185">Reference proteome</keyword>
<dbReference type="InterPro" id="IPR012669">
    <property type="entry name" value="Pectate_lyase"/>
</dbReference>
<name>A0AA37V566_9BACT</name>
<evidence type="ECO:0000313" key="4">
    <source>
        <dbReference type="Proteomes" id="UP001161325"/>
    </source>
</evidence>
<dbReference type="Pfam" id="PF09492">
    <property type="entry name" value="Pec_lyase"/>
    <property type="match status" value="1"/>
</dbReference>
<dbReference type="PROSITE" id="PS51257">
    <property type="entry name" value="PROKAR_LIPOPROTEIN"/>
    <property type="match status" value="1"/>
</dbReference>
<dbReference type="SUPFAM" id="SSF81853">
    <property type="entry name" value="Family 10 polysaccharide lyase"/>
    <property type="match status" value="1"/>
</dbReference>
<gene>
    <name evidence="3" type="ORF">rosag_02540</name>
</gene>
<feature type="signal peptide" evidence="2">
    <location>
        <begin position="1"/>
        <end position="19"/>
    </location>
</feature>
<evidence type="ECO:0008006" key="5">
    <source>
        <dbReference type="Google" id="ProtNLM"/>
    </source>
</evidence>
<sequence>MRHARVATLAIGVAAAACAAPRAGAQKPATGELLAPARIAALPDAQRRAWEAYVATSDSLRRLDREAMRRELASVGRDRMAPAPKHAGFRTQPSMTAAWLASDSGRALTRALLTWQTPSGGWSKRLDVRVPRAPGTAFGTEGDGWSYVPTIDNDATIEQLRYLGAALAAGEAAAGAPERAAFGRGVTYLLRAQLPTGCFPQVFPLQGGYHDAATFNDDATVNVLQLLKDVATAKLGGADDATRARAASAVARGTECIVSSQVVVDGVRTAWGQQHDPITLAPIMARSYELVGLSGKESANLLDFLMAQPDPIPPVQAAVHAAAAWFRKTALKDIRYDYQTGLRAEPGAGPVWARLAELGTNRPIFSNRDGVKLYDWNQLTDRRSGYAWYSYEPASALRRYERWARTHPADGAAPATPAPPAPRVTKQQSPAAR</sequence>
<proteinExistence type="predicted"/>
<dbReference type="AlphaFoldDB" id="A0AA37V566"/>
<reference evidence="3" key="1">
    <citation type="submission" date="2022-08" db="EMBL/GenBank/DDBJ databases">
        <title>Draft genome sequencing of Roseisolibacter agri AW1220.</title>
        <authorList>
            <person name="Tobiishi Y."/>
            <person name="Tonouchi A."/>
        </authorList>
    </citation>
    <scope>NUCLEOTIDE SEQUENCE</scope>
    <source>
        <strain evidence="3">AW1220</strain>
    </source>
</reference>
<dbReference type="Proteomes" id="UP001161325">
    <property type="component" value="Unassembled WGS sequence"/>
</dbReference>
<protein>
    <recommendedName>
        <fullName evidence="5">Pectic acid lyase</fullName>
    </recommendedName>
</protein>
<evidence type="ECO:0000256" key="1">
    <source>
        <dbReference type="SAM" id="MobiDB-lite"/>
    </source>
</evidence>
<accession>A0AA37V566</accession>
<comment type="caution">
    <text evidence="3">The sequence shown here is derived from an EMBL/GenBank/DDBJ whole genome shotgun (WGS) entry which is preliminary data.</text>
</comment>
<organism evidence="3 4">
    <name type="scientific">Roseisolibacter agri</name>
    <dbReference type="NCBI Taxonomy" id="2014610"/>
    <lineage>
        <taxon>Bacteria</taxon>
        <taxon>Pseudomonadati</taxon>
        <taxon>Gemmatimonadota</taxon>
        <taxon>Gemmatimonadia</taxon>
        <taxon>Gemmatimonadales</taxon>
        <taxon>Gemmatimonadaceae</taxon>
        <taxon>Roseisolibacter</taxon>
    </lineage>
</organism>
<evidence type="ECO:0000313" key="3">
    <source>
        <dbReference type="EMBL" id="GLC23741.1"/>
    </source>
</evidence>
<dbReference type="NCBIfam" id="TIGR02474">
    <property type="entry name" value="pec_lyase"/>
    <property type="match status" value="1"/>
</dbReference>
<dbReference type="Gene3D" id="1.50.10.20">
    <property type="match status" value="1"/>
</dbReference>
<keyword evidence="2" id="KW-0732">Signal</keyword>
<evidence type="ECO:0000256" key="2">
    <source>
        <dbReference type="SAM" id="SignalP"/>
    </source>
</evidence>
<feature type="chain" id="PRO_5041325831" description="Pectic acid lyase" evidence="2">
    <location>
        <begin position="20"/>
        <end position="433"/>
    </location>
</feature>